<evidence type="ECO:0000259" key="5">
    <source>
        <dbReference type="Pfam" id="PF00078"/>
    </source>
</evidence>
<keyword evidence="3" id="KW-0229">DNA integration</keyword>
<feature type="compositionally biased region" description="Basic and acidic residues" evidence="4">
    <location>
        <begin position="87"/>
        <end position="99"/>
    </location>
</feature>
<reference evidence="7" key="2">
    <citation type="submission" date="2022-01" db="EMBL/GenBank/DDBJ databases">
        <authorList>
            <person name="Yamashiro T."/>
            <person name="Shiraishi A."/>
            <person name="Satake H."/>
            <person name="Nakayama K."/>
        </authorList>
    </citation>
    <scope>NUCLEOTIDE SEQUENCE</scope>
</reference>
<comment type="caution">
    <text evidence="7">The sequence shown here is derived from an EMBL/GenBank/DDBJ whole genome shotgun (WGS) entry which is preliminary data.</text>
</comment>
<dbReference type="Gene3D" id="3.10.10.10">
    <property type="entry name" value="HIV Type 1 Reverse Transcriptase, subunit A, domain 1"/>
    <property type="match status" value="1"/>
</dbReference>
<dbReference type="InterPro" id="IPR021109">
    <property type="entry name" value="Peptidase_aspartic_dom_sf"/>
</dbReference>
<dbReference type="InterPro" id="IPR041577">
    <property type="entry name" value="RT_RNaseH_2"/>
</dbReference>
<dbReference type="Pfam" id="PF00078">
    <property type="entry name" value="RVT_1"/>
    <property type="match status" value="1"/>
</dbReference>
<dbReference type="InterPro" id="IPR043128">
    <property type="entry name" value="Rev_trsase/Diguanyl_cyclase"/>
</dbReference>
<feature type="domain" description="Reverse transcriptase/retrotransposon-derived protein RNase H-like" evidence="6">
    <location>
        <begin position="481"/>
        <end position="531"/>
    </location>
</feature>
<sequence length="603" mass="69612">MRRTNRKCRIPIDLYPCRVEEKLIMRKLERKWIMKKEMRMILKDGAISEFPRYTSSKEEKEEEEEEEEEEEDEEKEEEEEEEEEEKEEQKIRDRRRHLESTSWSEPKCKEMEDTGESAIRPKPDSSKAIPAYMLPDYPSRGNGGIGMDENNRCSYQWFLAVNPQTYEGKCGVALCPLGMTWVEFKALLMEEFYPSNEMEKLESEFWNHTMVGANHARYTDQDGILTDEAVRCGTLTMSSGKRKEVEETSKQGGSWKDNKKEKVGKGRCSSGSNVVTGTFSLNDHFATVLFDSGADFSFISTKFAPLLNVKPSIVSPGYDIPKTAFRTRYGHFKFTTMPFGLTNAPVVFMDLMNRVCKPYLDKFVIVFIDDILIYSKTKEDHEVHLKLVLKRLRKERLYAKLSKCEVWLQEVHFLGHVVNLNGIHVDPSKIEAVKNRKAPTTPSEIRSFLGLAGYYRHCIANFSKIAKPLTLLTQKNKKYEWGAKQEEALQTLKDNLCNALILLLPDGIEDFIVFCDASNQGLGYVLMQRDLLDMTYQTYWVQRIRPPRYGVSDLLGTAYWLFGYGELAKNVLLMVFDQSIIYGVSADVDTVIRRILQSQAMVF</sequence>
<keyword evidence="2" id="KW-0694">RNA-binding</keyword>
<dbReference type="PANTHER" id="PTHR33064:SF37">
    <property type="entry name" value="RIBONUCLEASE H"/>
    <property type="match status" value="1"/>
</dbReference>
<keyword evidence="7" id="KW-0548">Nucleotidyltransferase</keyword>
<name>A0ABQ4ZLP4_9ASTR</name>
<keyword evidence="7" id="KW-0808">Transferase</keyword>
<dbReference type="SUPFAM" id="SSF50630">
    <property type="entry name" value="Acid proteases"/>
    <property type="match status" value="1"/>
</dbReference>
<dbReference type="Pfam" id="PF17919">
    <property type="entry name" value="RT_RNaseH_2"/>
    <property type="match status" value="1"/>
</dbReference>
<dbReference type="PANTHER" id="PTHR33064">
    <property type="entry name" value="POL PROTEIN"/>
    <property type="match status" value="1"/>
</dbReference>
<reference evidence="7" key="1">
    <citation type="journal article" date="2022" name="Int. J. Mol. Sci.">
        <title>Draft Genome of Tanacetum Coccineum: Genomic Comparison of Closely Related Tanacetum-Family Plants.</title>
        <authorList>
            <person name="Yamashiro T."/>
            <person name="Shiraishi A."/>
            <person name="Nakayama K."/>
            <person name="Satake H."/>
        </authorList>
    </citation>
    <scope>NUCLEOTIDE SEQUENCE</scope>
</reference>
<organism evidence="7 8">
    <name type="scientific">Tanacetum coccineum</name>
    <dbReference type="NCBI Taxonomy" id="301880"/>
    <lineage>
        <taxon>Eukaryota</taxon>
        <taxon>Viridiplantae</taxon>
        <taxon>Streptophyta</taxon>
        <taxon>Embryophyta</taxon>
        <taxon>Tracheophyta</taxon>
        <taxon>Spermatophyta</taxon>
        <taxon>Magnoliopsida</taxon>
        <taxon>eudicotyledons</taxon>
        <taxon>Gunneridae</taxon>
        <taxon>Pentapetalae</taxon>
        <taxon>asterids</taxon>
        <taxon>campanulids</taxon>
        <taxon>Asterales</taxon>
        <taxon>Asteraceae</taxon>
        <taxon>Asteroideae</taxon>
        <taxon>Anthemideae</taxon>
        <taxon>Anthemidinae</taxon>
        <taxon>Tanacetum</taxon>
    </lineage>
</organism>
<dbReference type="InterPro" id="IPR000477">
    <property type="entry name" value="RT_dom"/>
</dbReference>
<dbReference type="InterPro" id="IPR051320">
    <property type="entry name" value="Viral_Replic_Matur_Polypro"/>
</dbReference>
<feature type="region of interest" description="Disordered" evidence="4">
    <location>
        <begin position="51"/>
        <end position="131"/>
    </location>
</feature>
<dbReference type="InterPro" id="IPR001969">
    <property type="entry name" value="Aspartic_peptidase_AS"/>
</dbReference>
<dbReference type="Proteomes" id="UP001151760">
    <property type="component" value="Unassembled WGS sequence"/>
</dbReference>
<feature type="region of interest" description="Disordered" evidence="4">
    <location>
        <begin position="241"/>
        <end position="270"/>
    </location>
</feature>
<feature type="domain" description="Reverse transcriptase" evidence="5">
    <location>
        <begin position="322"/>
        <end position="417"/>
    </location>
</feature>
<evidence type="ECO:0000256" key="2">
    <source>
        <dbReference type="ARBA" id="ARBA00022884"/>
    </source>
</evidence>
<keyword evidence="7" id="KW-0695">RNA-directed DNA polymerase</keyword>
<evidence type="ECO:0000313" key="7">
    <source>
        <dbReference type="EMBL" id="GJS90226.1"/>
    </source>
</evidence>
<evidence type="ECO:0000313" key="8">
    <source>
        <dbReference type="Proteomes" id="UP001151760"/>
    </source>
</evidence>
<dbReference type="InterPro" id="IPR043502">
    <property type="entry name" value="DNA/RNA_pol_sf"/>
</dbReference>
<dbReference type="SUPFAM" id="SSF56672">
    <property type="entry name" value="DNA/RNA polymerases"/>
    <property type="match status" value="1"/>
</dbReference>
<protein>
    <submittedName>
        <fullName evidence="7">Reverse transcriptase domain-containing protein</fullName>
    </submittedName>
</protein>
<evidence type="ECO:0000259" key="6">
    <source>
        <dbReference type="Pfam" id="PF17919"/>
    </source>
</evidence>
<keyword evidence="8" id="KW-1185">Reference proteome</keyword>
<evidence type="ECO:0000256" key="4">
    <source>
        <dbReference type="SAM" id="MobiDB-lite"/>
    </source>
</evidence>
<evidence type="ECO:0000256" key="1">
    <source>
        <dbReference type="ARBA" id="ARBA00022842"/>
    </source>
</evidence>
<dbReference type="EMBL" id="BQNB010011411">
    <property type="protein sequence ID" value="GJS90226.1"/>
    <property type="molecule type" value="Genomic_DNA"/>
</dbReference>
<dbReference type="Pfam" id="PF08284">
    <property type="entry name" value="RVP_2"/>
    <property type="match status" value="1"/>
</dbReference>
<dbReference type="CDD" id="cd01647">
    <property type="entry name" value="RT_LTR"/>
    <property type="match status" value="1"/>
</dbReference>
<feature type="compositionally biased region" description="Acidic residues" evidence="4">
    <location>
        <begin position="60"/>
        <end position="86"/>
    </location>
</feature>
<gene>
    <name evidence="7" type="ORF">Tco_0772862</name>
</gene>
<keyword evidence="1" id="KW-0460">Magnesium</keyword>
<accession>A0ABQ4ZLP4</accession>
<dbReference type="PROSITE" id="PS00141">
    <property type="entry name" value="ASP_PROTEASE"/>
    <property type="match status" value="1"/>
</dbReference>
<dbReference type="GO" id="GO:0003964">
    <property type="term" value="F:RNA-directed DNA polymerase activity"/>
    <property type="evidence" value="ECO:0007669"/>
    <property type="project" value="UniProtKB-KW"/>
</dbReference>
<proteinExistence type="predicted"/>
<evidence type="ECO:0000256" key="3">
    <source>
        <dbReference type="ARBA" id="ARBA00022908"/>
    </source>
</evidence>
<dbReference type="Gene3D" id="3.30.70.270">
    <property type="match status" value="2"/>
</dbReference>